<sequence>MQNAIDPVADDEAILEWLDVNIGRTRLHGTADDQTHQADDRSFACQILEVLDIFVSRFVRQGFDIANDLVHRRLARPVELLERRVEFGLDGKLRIHHAARGELERFLDVEVQWIDHRDDEPLPVISQRNRSGLLQEAQRDLFREYRQLWVVFGVSDRQIVLLCQRLGQILV</sequence>
<proteinExistence type="predicted"/>
<reference evidence="1" key="1">
    <citation type="submission" date="2016-10" db="EMBL/GenBank/DDBJ databases">
        <title>Sequence of Gallionella enrichment culture.</title>
        <authorList>
            <person name="Poehlein A."/>
            <person name="Muehling M."/>
            <person name="Daniel R."/>
        </authorList>
    </citation>
    <scope>NUCLEOTIDE SEQUENCE</scope>
</reference>
<evidence type="ECO:0000313" key="1">
    <source>
        <dbReference type="EMBL" id="OIQ77618.1"/>
    </source>
</evidence>
<protein>
    <submittedName>
        <fullName evidence="1">Uncharacterized protein</fullName>
    </submittedName>
</protein>
<name>A0A1J5Q2S7_9ZZZZ</name>
<accession>A0A1J5Q2S7</accession>
<comment type="caution">
    <text evidence="1">The sequence shown here is derived from an EMBL/GenBank/DDBJ whole genome shotgun (WGS) entry which is preliminary data.</text>
</comment>
<organism evidence="1">
    <name type="scientific">mine drainage metagenome</name>
    <dbReference type="NCBI Taxonomy" id="410659"/>
    <lineage>
        <taxon>unclassified sequences</taxon>
        <taxon>metagenomes</taxon>
        <taxon>ecological metagenomes</taxon>
    </lineage>
</organism>
<dbReference type="AlphaFoldDB" id="A0A1J5Q2S7"/>
<dbReference type="EMBL" id="MLJW01001572">
    <property type="protein sequence ID" value="OIQ77618.1"/>
    <property type="molecule type" value="Genomic_DNA"/>
</dbReference>
<gene>
    <name evidence="1" type="ORF">GALL_406840</name>
</gene>